<feature type="transmembrane region" description="Helical" evidence="5">
    <location>
        <begin position="243"/>
        <end position="263"/>
    </location>
</feature>
<sequence>MNDDSKKWIYLILLSLVWGSSFILIKKALLGLSPMQLGGLRIVFASLVLFIFGFRSLLTIGRKDLKWIISAGLLSSFFPPFLFALAQTEIDSGVTSIFNSVVPLLTTVVGIAAFGAVITKRQILGVFIGLAGTVALVAAGMEFKPDRNYAYAIFILLSALGYAININIIKKYLSHLSPLAVTTGSFGVAFLPALILVGFSGFFSEFEGNFEMHTALYYLLALAVIGTSIANIFFNKLIHLSSPVFAASVTYIIPLVAVLWAVWDGETMNGYQLLGGLIILVGVWLVNRKKKNRLLPEEMDKLR</sequence>
<reference evidence="7" key="1">
    <citation type="journal article" date="2015" name="Nature">
        <title>Complex archaea that bridge the gap between prokaryotes and eukaryotes.</title>
        <authorList>
            <person name="Spang A."/>
            <person name="Saw J.H."/>
            <person name="Jorgensen S.L."/>
            <person name="Zaremba-Niedzwiedzka K."/>
            <person name="Martijn J."/>
            <person name="Lind A.E."/>
            <person name="van Eijk R."/>
            <person name="Schleper C."/>
            <person name="Guy L."/>
            <person name="Ettema T.J."/>
        </authorList>
    </citation>
    <scope>NUCLEOTIDE SEQUENCE</scope>
</reference>
<feature type="transmembrane region" description="Helical" evidence="5">
    <location>
        <begin position="65"/>
        <end position="85"/>
    </location>
</feature>
<keyword evidence="2 5" id="KW-0812">Transmembrane</keyword>
<evidence type="ECO:0000259" key="6">
    <source>
        <dbReference type="Pfam" id="PF00892"/>
    </source>
</evidence>
<dbReference type="InterPro" id="IPR037185">
    <property type="entry name" value="EmrE-like"/>
</dbReference>
<feature type="domain" description="EamA" evidence="6">
    <location>
        <begin position="152"/>
        <end position="287"/>
    </location>
</feature>
<feature type="transmembrane region" description="Helical" evidence="5">
    <location>
        <begin position="149"/>
        <end position="168"/>
    </location>
</feature>
<comment type="caution">
    <text evidence="7">The sequence shown here is derived from an EMBL/GenBank/DDBJ whole genome shotgun (WGS) entry which is preliminary data.</text>
</comment>
<comment type="subcellular location">
    <subcellularLocation>
        <location evidence="1">Membrane</location>
        <topology evidence="1">Multi-pass membrane protein</topology>
    </subcellularLocation>
</comment>
<feature type="transmembrane region" description="Helical" evidence="5">
    <location>
        <begin position="124"/>
        <end position="143"/>
    </location>
</feature>
<dbReference type="GO" id="GO:0016020">
    <property type="term" value="C:membrane"/>
    <property type="evidence" value="ECO:0007669"/>
    <property type="project" value="UniProtKB-SubCell"/>
</dbReference>
<keyword evidence="4 5" id="KW-0472">Membrane</keyword>
<dbReference type="AlphaFoldDB" id="A0A0F9QND8"/>
<evidence type="ECO:0000256" key="5">
    <source>
        <dbReference type="SAM" id="Phobius"/>
    </source>
</evidence>
<proteinExistence type="predicted"/>
<feature type="transmembrane region" description="Helical" evidence="5">
    <location>
        <begin position="180"/>
        <end position="203"/>
    </location>
</feature>
<evidence type="ECO:0000256" key="1">
    <source>
        <dbReference type="ARBA" id="ARBA00004141"/>
    </source>
</evidence>
<dbReference type="Pfam" id="PF00892">
    <property type="entry name" value="EamA"/>
    <property type="match status" value="2"/>
</dbReference>
<evidence type="ECO:0000313" key="7">
    <source>
        <dbReference type="EMBL" id="KKN14646.1"/>
    </source>
</evidence>
<keyword evidence="3 5" id="KW-1133">Transmembrane helix</keyword>
<dbReference type="SUPFAM" id="SSF103481">
    <property type="entry name" value="Multidrug resistance efflux transporter EmrE"/>
    <property type="match status" value="2"/>
</dbReference>
<evidence type="ECO:0000256" key="2">
    <source>
        <dbReference type="ARBA" id="ARBA00022692"/>
    </source>
</evidence>
<dbReference type="InterPro" id="IPR000620">
    <property type="entry name" value="EamA_dom"/>
</dbReference>
<gene>
    <name evidence="7" type="ORF">LCGC14_0994000</name>
</gene>
<accession>A0A0F9QND8</accession>
<feature type="transmembrane region" description="Helical" evidence="5">
    <location>
        <begin position="7"/>
        <end position="25"/>
    </location>
</feature>
<evidence type="ECO:0000256" key="3">
    <source>
        <dbReference type="ARBA" id="ARBA00022989"/>
    </source>
</evidence>
<dbReference type="InterPro" id="IPR050638">
    <property type="entry name" value="AA-Vitamin_Transporters"/>
</dbReference>
<organism evidence="7">
    <name type="scientific">marine sediment metagenome</name>
    <dbReference type="NCBI Taxonomy" id="412755"/>
    <lineage>
        <taxon>unclassified sequences</taxon>
        <taxon>metagenomes</taxon>
        <taxon>ecological metagenomes</taxon>
    </lineage>
</organism>
<dbReference type="PANTHER" id="PTHR32322">
    <property type="entry name" value="INNER MEMBRANE TRANSPORTER"/>
    <property type="match status" value="1"/>
</dbReference>
<feature type="transmembrane region" description="Helical" evidence="5">
    <location>
        <begin position="37"/>
        <end position="58"/>
    </location>
</feature>
<feature type="transmembrane region" description="Helical" evidence="5">
    <location>
        <begin position="97"/>
        <end position="117"/>
    </location>
</feature>
<feature type="transmembrane region" description="Helical" evidence="5">
    <location>
        <begin position="215"/>
        <end position="234"/>
    </location>
</feature>
<evidence type="ECO:0000256" key="4">
    <source>
        <dbReference type="ARBA" id="ARBA00023136"/>
    </source>
</evidence>
<protein>
    <recommendedName>
        <fullName evidence="6">EamA domain-containing protein</fullName>
    </recommendedName>
</protein>
<dbReference type="EMBL" id="LAZR01003796">
    <property type="protein sequence ID" value="KKN14646.1"/>
    <property type="molecule type" value="Genomic_DNA"/>
</dbReference>
<name>A0A0F9QND8_9ZZZZ</name>
<feature type="transmembrane region" description="Helical" evidence="5">
    <location>
        <begin position="269"/>
        <end position="286"/>
    </location>
</feature>
<feature type="domain" description="EamA" evidence="6">
    <location>
        <begin position="9"/>
        <end position="136"/>
    </location>
</feature>
<dbReference type="PANTHER" id="PTHR32322:SF2">
    <property type="entry name" value="EAMA DOMAIN-CONTAINING PROTEIN"/>
    <property type="match status" value="1"/>
</dbReference>